<feature type="transmembrane region" description="Helical" evidence="1">
    <location>
        <begin position="87"/>
        <end position="108"/>
    </location>
</feature>
<sequence length="353" mass="40085">MDPLRAKYSSIMLFMFLAGVGVCSLFMVAIEYLAGAVWSTPLRRVFEILASTVLFLPLFALPILPFMQDLYLWTHETDEILARKAAYLNQPFFLIRLALILGIWILFYKLYSSRSLKQDTTGDQQMTHKNVKMSALFIPVFGISITALAIDFLMSLEPHWFSTMFGVNFFAGSLVAALGVLTIAVILLNENGYLIKGIIGDHYYSLGFGMFAGCVFWTYTAFSQGMLIWYANLPEETPWFLHRWEGSWKVITIALILVHFIGPLFGLIQRKNKRNPHRMLFMAAWVIFAHMLDLYWIVVPVFQPKGPTLALTEFGFIAIAVGFLIVLVTQQAKKKNLVAIGDPKLQRGLAFRL</sequence>
<name>A0A2M7G555_9BACT</name>
<evidence type="ECO:0000256" key="1">
    <source>
        <dbReference type="SAM" id="Phobius"/>
    </source>
</evidence>
<dbReference type="Proteomes" id="UP000231019">
    <property type="component" value="Unassembled WGS sequence"/>
</dbReference>
<feature type="transmembrane region" description="Helical" evidence="1">
    <location>
        <begin position="250"/>
        <end position="268"/>
    </location>
</feature>
<feature type="transmembrane region" description="Helical" evidence="1">
    <location>
        <begin position="280"/>
        <end position="302"/>
    </location>
</feature>
<evidence type="ECO:0000313" key="2">
    <source>
        <dbReference type="EMBL" id="PIW17086.1"/>
    </source>
</evidence>
<reference evidence="2 3" key="1">
    <citation type="submission" date="2017-09" db="EMBL/GenBank/DDBJ databases">
        <title>Depth-based differentiation of microbial function through sediment-hosted aquifers and enrichment of novel symbionts in the deep terrestrial subsurface.</title>
        <authorList>
            <person name="Probst A.J."/>
            <person name="Ladd B."/>
            <person name="Jarett J.K."/>
            <person name="Geller-Mcgrath D.E."/>
            <person name="Sieber C.M."/>
            <person name="Emerson J.B."/>
            <person name="Anantharaman K."/>
            <person name="Thomas B.C."/>
            <person name="Malmstrom R."/>
            <person name="Stieglmeier M."/>
            <person name="Klingl A."/>
            <person name="Woyke T."/>
            <person name="Ryan C.M."/>
            <person name="Banfield J.F."/>
        </authorList>
    </citation>
    <scope>NUCLEOTIDE SEQUENCE [LARGE SCALE GENOMIC DNA]</scope>
    <source>
        <strain evidence="2">CG17_big_fil_post_rev_8_21_14_2_50_48_46</strain>
    </source>
</reference>
<dbReference type="PANTHER" id="PTHR43044:SF1">
    <property type="entry name" value="QUINOL:CYTOCHROME C OXIDOREDUCTASE QUINONE-BINDING SUBUNIT 2"/>
    <property type="match status" value="1"/>
</dbReference>
<feature type="transmembrane region" description="Helical" evidence="1">
    <location>
        <begin position="308"/>
        <end position="328"/>
    </location>
</feature>
<keyword evidence="1" id="KW-0472">Membrane</keyword>
<feature type="transmembrane region" description="Helical" evidence="1">
    <location>
        <begin position="208"/>
        <end position="230"/>
    </location>
</feature>
<proteinExistence type="predicted"/>
<feature type="transmembrane region" description="Helical" evidence="1">
    <location>
        <begin position="12"/>
        <end position="33"/>
    </location>
</feature>
<protein>
    <submittedName>
        <fullName evidence="2">Quinol:cytochrome C oxidoreductase</fullName>
    </submittedName>
</protein>
<dbReference type="EMBL" id="PFFQ01000031">
    <property type="protein sequence ID" value="PIW17086.1"/>
    <property type="molecule type" value="Genomic_DNA"/>
</dbReference>
<keyword evidence="1" id="KW-1133">Transmembrane helix</keyword>
<keyword evidence="1" id="KW-0812">Transmembrane</keyword>
<gene>
    <name evidence="2" type="ORF">COW36_10545</name>
</gene>
<organism evidence="2 3">
    <name type="scientific">bacterium (Candidatus Blackallbacteria) CG17_big_fil_post_rev_8_21_14_2_50_48_46</name>
    <dbReference type="NCBI Taxonomy" id="2014261"/>
    <lineage>
        <taxon>Bacteria</taxon>
        <taxon>Candidatus Blackallbacteria</taxon>
    </lineage>
</organism>
<feature type="transmembrane region" description="Helical" evidence="1">
    <location>
        <begin position="45"/>
        <end position="67"/>
    </location>
</feature>
<dbReference type="PANTHER" id="PTHR43044">
    <property type="match status" value="1"/>
</dbReference>
<accession>A0A2M7G555</accession>
<feature type="transmembrane region" description="Helical" evidence="1">
    <location>
        <begin position="160"/>
        <end position="188"/>
    </location>
</feature>
<dbReference type="AlphaFoldDB" id="A0A2M7G555"/>
<comment type="caution">
    <text evidence="2">The sequence shown here is derived from an EMBL/GenBank/DDBJ whole genome shotgun (WGS) entry which is preliminary data.</text>
</comment>
<evidence type="ECO:0000313" key="3">
    <source>
        <dbReference type="Proteomes" id="UP000231019"/>
    </source>
</evidence>
<feature type="transmembrane region" description="Helical" evidence="1">
    <location>
        <begin position="135"/>
        <end position="154"/>
    </location>
</feature>